<name>A0A6A6X6X0_9PLEO</name>
<feature type="region of interest" description="Disordered" evidence="1">
    <location>
        <begin position="506"/>
        <end position="586"/>
    </location>
</feature>
<feature type="compositionally biased region" description="Low complexity" evidence="1">
    <location>
        <begin position="688"/>
        <end position="700"/>
    </location>
</feature>
<feature type="compositionally biased region" description="Basic residues" evidence="1">
    <location>
        <begin position="703"/>
        <end position="722"/>
    </location>
</feature>
<evidence type="ECO:0000313" key="3">
    <source>
        <dbReference type="Proteomes" id="UP000799757"/>
    </source>
</evidence>
<gene>
    <name evidence="2" type="ORF">K505DRAFT_247659</name>
</gene>
<reference evidence="2" key="1">
    <citation type="journal article" date="2020" name="Stud. Mycol.">
        <title>101 Dothideomycetes genomes: a test case for predicting lifestyles and emergence of pathogens.</title>
        <authorList>
            <person name="Haridas S."/>
            <person name="Albert R."/>
            <person name="Binder M."/>
            <person name="Bloem J."/>
            <person name="Labutti K."/>
            <person name="Salamov A."/>
            <person name="Andreopoulos B."/>
            <person name="Baker S."/>
            <person name="Barry K."/>
            <person name="Bills G."/>
            <person name="Bluhm B."/>
            <person name="Cannon C."/>
            <person name="Castanera R."/>
            <person name="Culley D."/>
            <person name="Daum C."/>
            <person name="Ezra D."/>
            <person name="Gonzalez J."/>
            <person name="Henrissat B."/>
            <person name="Kuo A."/>
            <person name="Liang C."/>
            <person name="Lipzen A."/>
            <person name="Lutzoni F."/>
            <person name="Magnuson J."/>
            <person name="Mondo S."/>
            <person name="Nolan M."/>
            <person name="Ohm R."/>
            <person name="Pangilinan J."/>
            <person name="Park H.-J."/>
            <person name="Ramirez L."/>
            <person name="Alfaro M."/>
            <person name="Sun H."/>
            <person name="Tritt A."/>
            <person name="Yoshinaga Y."/>
            <person name="Zwiers L.-H."/>
            <person name="Turgeon B."/>
            <person name="Goodwin S."/>
            <person name="Spatafora J."/>
            <person name="Crous P."/>
            <person name="Grigoriev I."/>
        </authorList>
    </citation>
    <scope>NUCLEOTIDE SEQUENCE</scope>
    <source>
        <strain evidence="2">CBS 109.77</strain>
    </source>
</reference>
<feature type="region of interest" description="Disordered" evidence="1">
    <location>
        <begin position="635"/>
        <end position="724"/>
    </location>
</feature>
<organism evidence="2 3">
    <name type="scientific">Melanomma pulvis-pyrius CBS 109.77</name>
    <dbReference type="NCBI Taxonomy" id="1314802"/>
    <lineage>
        <taxon>Eukaryota</taxon>
        <taxon>Fungi</taxon>
        <taxon>Dikarya</taxon>
        <taxon>Ascomycota</taxon>
        <taxon>Pezizomycotina</taxon>
        <taxon>Dothideomycetes</taxon>
        <taxon>Pleosporomycetidae</taxon>
        <taxon>Pleosporales</taxon>
        <taxon>Melanommataceae</taxon>
        <taxon>Melanomma</taxon>
    </lineage>
</organism>
<accession>A0A6A6X6X0</accession>
<evidence type="ECO:0000256" key="1">
    <source>
        <dbReference type="SAM" id="MobiDB-lite"/>
    </source>
</evidence>
<keyword evidence="3" id="KW-1185">Reference proteome</keyword>
<evidence type="ECO:0008006" key="4">
    <source>
        <dbReference type="Google" id="ProtNLM"/>
    </source>
</evidence>
<dbReference type="OrthoDB" id="5431013at2759"/>
<dbReference type="AlphaFoldDB" id="A0A6A6X6X0"/>
<sequence length="747" mass="82273">MADLAAVFRIVSRASKLALELYTIAATTPNAVDGISRITGSISSFSSTVKHVGTIIREDDSLPSLEANETLDDVLDQCNSVLTEFESLVPVQSTDRNGKIEKYHHGPNHDFQLATIAKARLVYLTAHLESLRSTLSVMLQTLHTAQSIIWARTRPTISPQQAAAAISSEKMQLETLIIEQQMSILSASKVYHPSRPDSHLLMEDDSSKSLVSIEENGTPNPADLFRYQERFIASLDTSDATENDWLPAICGVSKSHLERLLEKWTRLRQLQDMIDDDERRVEAQRRETQQPTVESDIEDEVGALPKFRSNGARLTTPMPLRPGSIQPLFTESTTLPIPVPDSNFGPIAPLSPASSYGVSPRTTGNSLPSANAVAYSPVSPRSSISSLPVEAAAAVQAKDNDDEVNLEIPWKLCSRQNYWDYIDSKVVQTNTDLSPPNPFSDRNAWTEILASWVCKEAIKESGFSFTKVQKDRLDGRRTKFETCFCIQQPLTFDQVQLLVERTVELYRQNQPPSPPPPERRTSIDRPQSSHITRLSQDGDRTPLANQHQNQAPRNSYPPLNRSSSFAYPPPPPPPLDRSLSMPGPVPVYQPLPPMNPHATNLHLPIPPGPYTPHAAPYSPQAALYSPSTFQAPGAPFFAPPPLIDPRRPPNTNVTSNLNTVTFPPALPPALPPRHPSQSKPRSRHDDWSSASTTSESDTAAVARSRKHRSRSRRPSSGRRTKHSTVGTLAKVGGLAALLDGFVDLGVL</sequence>
<dbReference type="EMBL" id="MU001991">
    <property type="protein sequence ID" value="KAF2792001.1"/>
    <property type="molecule type" value="Genomic_DNA"/>
</dbReference>
<dbReference type="Proteomes" id="UP000799757">
    <property type="component" value="Unassembled WGS sequence"/>
</dbReference>
<proteinExistence type="predicted"/>
<protein>
    <recommendedName>
        <fullName evidence="4">Fungal N-terminal domain-containing protein</fullName>
    </recommendedName>
</protein>
<feature type="compositionally biased region" description="Low complexity" evidence="1">
    <location>
        <begin position="649"/>
        <end position="663"/>
    </location>
</feature>
<feature type="compositionally biased region" description="Polar residues" evidence="1">
    <location>
        <begin position="543"/>
        <end position="553"/>
    </location>
</feature>
<evidence type="ECO:0000313" key="2">
    <source>
        <dbReference type="EMBL" id="KAF2792001.1"/>
    </source>
</evidence>
<feature type="compositionally biased region" description="Pro residues" evidence="1">
    <location>
        <begin position="664"/>
        <end position="674"/>
    </location>
</feature>
<feature type="compositionally biased region" description="Polar residues" evidence="1">
    <location>
        <begin position="524"/>
        <end position="535"/>
    </location>
</feature>